<dbReference type="PANTHER" id="PTHR14187:SF5">
    <property type="entry name" value="HEAT SHOCK 70 KDA PROTEIN 12A"/>
    <property type="match status" value="1"/>
</dbReference>
<protein>
    <submittedName>
        <fullName evidence="1">Uncharacterized protein</fullName>
    </submittedName>
</protein>
<dbReference type="InterPro" id="IPR043129">
    <property type="entry name" value="ATPase_NBD"/>
</dbReference>
<dbReference type="EMBL" id="JANKHO010000262">
    <property type="protein sequence ID" value="KAJ3512364.1"/>
    <property type="molecule type" value="Genomic_DNA"/>
</dbReference>
<proteinExistence type="predicted"/>
<dbReference type="Gene3D" id="3.30.420.40">
    <property type="match status" value="1"/>
</dbReference>
<organism evidence="1 2">
    <name type="scientific">Agrocybe chaxingu</name>
    <dbReference type="NCBI Taxonomy" id="84603"/>
    <lineage>
        <taxon>Eukaryota</taxon>
        <taxon>Fungi</taxon>
        <taxon>Dikarya</taxon>
        <taxon>Basidiomycota</taxon>
        <taxon>Agaricomycotina</taxon>
        <taxon>Agaricomycetes</taxon>
        <taxon>Agaricomycetidae</taxon>
        <taxon>Agaricales</taxon>
        <taxon>Agaricineae</taxon>
        <taxon>Strophariaceae</taxon>
        <taxon>Agrocybe</taxon>
    </lineage>
</organism>
<dbReference type="AlphaFoldDB" id="A0A9W8MVD5"/>
<evidence type="ECO:0000313" key="2">
    <source>
        <dbReference type="Proteomes" id="UP001148786"/>
    </source>
</evidence>
<reference evidence="1" key="1">
    <citation type="submission" date="2022-07" db="EMBL/GenBank/DDBJ databases">
        <title>Genome Sequence of Agrocybe chaxingu.</title>
        <authorList>
            <person name="Buettner E."/>
        </authorList>
    </citation>
    <scope>NUCLEOTIDE SEQUENCE</scope>
    <source>
        <strain evidence="1">MP-N11</strain>
    </source>
</reference>
<accession>A0A9W8MVD5</accession>
<name>A0A9W8MVD5_9AGAR</name>
<comment type="caution">
    <text evidence="1">The sequence shown here is derived from an EMBL/GenBank/DDBJ whole genome shotgun (WGS) entry which is preliminary data.</text>
</comment>
<dbReference type="Proteomes" id="UP001148786">
    <property type="component" value="Unassembled WGS sequence"/>
</dbReference>
<keyword evidence="2" id="KW-1185">Reference proteome</keyword>
<dbReference type="PANTHER" id="PTHR14187">
    <property type="entry name" value="ALPHA KINASE/ELONGATION FACTOR 2 KINASE"/>
    <property type="match status" value="1"/>
</dbReference>
<dbReference type="OrthoDB" id="2963168at2759"/>
<gene>
    <name evidence="1" type="ORF">NLJ89_g3559</name>
</gene>
<dbReference type="CDD" id="cd10170">
    <property type="entry name" value="ASKHA_NBD_HSP70"/>
    <property type="match status" value="1"/>
</dbReference>
<dbReference type="SUPFAM" id="SSF53067">
    <property type="entry name" value="Actin-like ATPase domain"/>
    <property type="match status" value="2"/>
</dbReference>
<evidence type="ECO:0000313" key="1">
    <source>
        <dbReference type="EMBL" id="KAJ3512364.1"/>
    </source>
</evidence>
<sequence>MTARKAFSGDSRKLVLAFDVGTTFSGISYSQHETYNGSSKIPTIIYYDKSGKVRAVGAEAVTESTLMAAEEEFADDHRFKLLLCKKIGNPLVQEISLPPCKTITQVFADFLKYLFECASEYIKDTHANGPDLWASVKGKVDFVLSHPNGWEGREQAIMRNAAILAGLVPDTPAGRGRVSFLTEGEASLHFAIENGLLEGVAEKGQGFLIVDAGGGTIDTSVYRREPGGSKSFEEIAASQCHLNGSVFVSRRARQYLKGWLTDSPFEDDVDMIVDEFDRATKQRFSDPKNPQFIKVGNTRQNFKEWNISHGQLKLDGNKAVADGALSFYLDRYVTSRVSKYTFGTDVCVNYNSFNEEHVKRRSKVFRHSISGELKIPGGFSVILPKNTQVTEAKEFRQSFIMQPAFSPRKSQGVEQIDADIFCYHGTDKNPAWMDTDRGNFVRLCNIVADRPQMARKIKTNSDQNKIYSEVSFEIVILFGKTELEAQIAWLENGVEKRSPAKIVYNDEDF</sequence>